<gene>
    <name evidence="2" type="ORF">EC580_06655</name>
</gene>
<dbReference type="InterPro" id="IPR036411">
    <property type="entry name" value="TorD-like_sf"/>
</dbReference>
<dbReference type="EMBL" id="RIZI01000157">
    <property type="protein sequence ID" value="RNF63312.1"/>
    <property type="molecule type" value="Genomic_DNA"/>
</dbReference>
<name>A0A3M8R6Q1_9PROT</name>
<sequence>MSFPGPTPATTAFSARVFIMSSPATEAASAAASDILATWRFCAMALAEPDDESLDLLQEQPCQPLWLAAALRELSALPLDAWQGEHTRLFTFPALCPPFASAYLEEGTLNGHRAAALERFYGELGLLPTGLPADYLGTICECAAFLREQGEPEVLQGFCQDTLGDWLDRFLGDLTAQSELLFYRGLAQELAGLVYACLTPELQT</sequence>
<organism evidence="2">
    <name type="scientific">Acidithiobacillus sulfuriphilus</name>
    <dbReference type="NCBI Taxonomy" id="1867749"/>
    <lineage>
        <taxon>Bacteria</taxon>
        <taxon>Pseudomonadati</taxon>
        <taxon>Pseudomonadota</taxon>
        <taxon>Acidithiobacillia</taxon>
        <taxon>Acidithiobacillales</taxon>
        <taxon>Acidithiobacillaceae</taxon>
        <taxon>Acidithiobacillus</taxon>
    </lineage>
</organism>
<accession>A0A3M8R6Q1</accession>
<keyword evidence="1" id="KW-0143">Chaperone</keyword>
<dbReference type="AlphaFoldDB" id="A0A3M8R6Q1"/>
<dbReference type="InterPro" id="IPR050289">
    <property type="entry name" value="TorD/DmsD_chaperones"/>
</dbReference>
<dbReference type="SUPFAM" id="SSF89155">
    <property type="entry name" value="TorD-like"/>
    <property type="match status" value="1"/>
</dbReference>
<evidence type="ECO:0000313" key="2">
    <source>
        <dbReference type="EMBL" id="RNF63312.1"/>
    </source>
</evidence>
<comment type="caution">
    <text evidence="2">The sequence shown here is derived from an EMBL/GenBank/DDBJ whole genome shotgun (WGS) entry which is preliminary data.</text>
</comment>
<dbReference type="PANTHER" id="PTHR34227">
    <property type="entry name" value="CHAPERONE PROTEIN YCDY"/>
    <property type="match status" value="1"/>
</dbReference>
<dbReference type="PANTHER" id="PTHR34227:SF1">
    <property type="entry name" value="DIMETHYL SULFOXIDE REDUCTASE CHAPERONE-RELATED"/>
    <property type="match status" value="1"/>
</dbReference>
<dbReference type="Pfam" id="PF02613">
    <property type="entry name" value="Nitrate_red_del"/>
    <property type="match status" value="1"/>
</dbReference>
<dbReference type="Gene3D" id="1.10.3480.10">
    <property type="entry name" value="TorD-like"/>
    <property type="match status" value="1"/>
</dbReference>
<evidence type="ECO:0000256" key="1">
    <source>
        <dbReference type="ARBA" id="ARBA00023186"/>
    </source>
</evidence>
<reference evidence="2" key="1">
    <citation type="submission" date="2018-10" db="EMBL/GenBank/DDBJ databases">
        <title>Acidithiobacillus sulfuriphilus sp. nov.: an extremely acidophilic sulfur-oxidizing chemolithotroph isolated from a neutral pH environment.</title>
        <authorList>
            <person name="Falagan C."/>
            <person name="Moya-Beltran A."/>
            <person name="Quatrini R."/>
            <person name="Johnson D.B."/>
        </authorList>
    </citation>
    <scope>NUCLEOTIDE SEQUENCE [LARGE SCALE GENOMIC DNA]</scope>
    <source>
        <strain evidence="2">CJ-2</strain>
    </source>
</reference>
<proteinExistence type="predicted"/>
<dbReference type="InterPro" id="IPR020945">
    <property type="entry name" value="DMSO/NO3_reduct_chaperone"/>
</dbReference>
<dbReference type="OrthoDB" id="9795302at2"/>
<protein>
    <submittedName>
        <fullName evidence="2">Sulfur reductase</fullName>
    </submittedName>
</protein>